<comment type="subcellular location">
    <subcellularLocation>
        <location evidence="1">Mitochondrion</location>
    </subcellularLocation>
</comment>
<feature type="region of interest" description="Disordered" evidence="8">
    <location>
        <begin position="951"/>
        <end position="970"/>
    </location>
</feature>
<feature type="compositionally biased region" description="Low complexity" evidence="8">
    <location>
        <begin position="595"/>
        <end position="611"/>
    </location>
</feature>
<feature type="compositionally biased region" description="Polar residues" evidence="8">
    <location>
        <begin position="783"/>
        <end position="802"/>
    </location>
</feature>
<keyword evidence="4" id="KW-0496">Mitochondrion</keyword>
<evidence type="ECO:0000256" key="6">
    <source>
        <dbReference type="ARBA" id="ARBA00035183"/>
    </source>
</evidence>
<protein>
    <recommendedName>
        <fullName evidence="6">Large ribosomal subunit protein mL50</fullName>
    </recommendedName>
</protein>
<gene>
    <name evidence="9" type="ORF">GQ607_005331</name>
</gene>
<feature type="compositionally biased region" description="Low complexity" evidence="8">
    <location>
        <begin position="714"/>
        <end position="730"/>
    </location>
</feature>
<keyword evidence="3" id="KW-0689">Ribosomal protein</keyword>
<feature type="region of interest" description="Disordered" evidence="8">
    <location>
        <begin position="592"/>
        <end position="611"/>
    </location>
</feature>
<evidence type="ECO:0000256" key="2">
    <source>
        <dbReference type="ARBA" id="ARBA00008860"/>
    </source>
</evidence>
<feature type="compositionally biased region" description="Polar residues" evidence="8">
    <location>
        <begin position="812"/>
        <end position="823"/>
    </location>
</feature>
<name>A0A8H3WJ79_9PEZI</name>
<dbReference type="GO" id="GO:0005840">
    <property type="term" value="C:ribosome"/>
    <property type="evidence" value="ECO:0007669"/>
    <property type="project" value="UniProtKB-KW"/>
</dbReference>
<accession>A0A8H3WJ79</accession>
<feature type="coiled-coil region" evidence="7">
    <location>
        <begin position="77"/>
        <end position="104"/>
    </location>
</feature>
<evidence type="ECO:0000256" key="3">
    <source>
        <dbReference type="ARBA" id="ARBA00022980"/>
    </source>
</evidence>
<reference evidence="9 10" key="1">
    <citation type="submission" date="2019-12" db="EMBL/GenBank/DDBJ databases">
        <title>A genome sequence resource for the geographically widespread anthracnose pathogen Colletotrichum asianum.</title>
        <authorList>
            <person name="Meng Y."/>
        </authorList>
    </citation>
    <scope>NUCLEOTIDE SEQUENCE [LARGE SCALE GENOMIC DNA]</scope>
    <source>
        <strain evidence="9 10">ICMP 18580</strain>
    </source>
</reference>
<dbReference type="GO" id="GO:0005739">
    <property type="term" value="C:mitochondrion"/>
    <property type="evidence" value="ECO:0007669"/>
    <property type="project" value="UniProtKB-SubCell"/>
</dbReference>
<feature type="region of interest" description="Disordered" evidence="8">
    <location>
        <begin position="685"/>
        <end position="828"/>
    </location>
</feature>
<sequence>MRRATRFGQPLLAAASAPQCTCAPATLPIAARRALSTTSTLEANAVRDRIRKALWKDGDVPGPEDPYAVENSQLSKQEQIEADIAEANAQLAEFEAQSKTQRKNRVIRTPRPRKFLKRRPNSKLRTSFELTTAPTEKDLEDMKEYEPAMEGGSLETVGGMEGWWERNGRWGKESQLPALARKRVIKNKDICEVFARVAITEALIVARVDPASAAGKWNPLTAKGMRRAFAFGIKVSEDGTGVILGGERNQQSVPMKLHKPQEAVEPRVNVSPEEAKKLVKSWDSEWKKVSLRDAVVNFAFNKRFNQLTGHSTHDGKLVQLKTVGNFLEDIAKPPKPVNVKVAEAVQQEGSLPALANVALHERRVTPIDKETAVGRWKVIAKELEKRSLPVTGHEHLPKPVQRKWILGQAYLTHPSFILPLAFPTIYPGGWPRSFVFFHPLRILLFPRVVVIIIAITALPPKMPTSPPYLRGYPAEQRRDAWLQWAFENISPVFKRFPGERAYVVFQLENLEWIGNCGLPPANSDSDAWCRLKQTWGPSEPPPKGTIPSVADCEVVRLLNKGYVHEYIELNLRKHGWDPSKCCDPSLKVEQKRLNAPSPTKPSSSAAATPASTGSRWKRSWYQRTGLFHVWTWRSVTKTVSAYGDYSFYASVAEAINFFPFHAPDKTDPFNTSVSEGGVSGIKNAGGGSTENQTKCHASPGHQTGNPTVGKHNTPSRGVPSSSEPVVSSGIPIGGNNGSVGACVITNPPRADDPSNAVQDPAKSCDELEGSSFGRHPRSVPLANDSTPQNVKRNLQSHNSQSRPAAEKEDKTQSPASENLQTTDTPKDEHLRVNDDLHKNNIERMSVKLFNSSRPTLHAYLRDEIEAMSKTVLGNMRKRTVEVLGRQSNSHLGFATLRDVEDLTLATMEAEINSVRKAALEQIDKLDRQGSDVPIKREASELEEGIFAKHAREAKRQRTSNSANSQDCVQS</sequence>
<evidence type="ECO:0000256" key="8">
    <source>
        <dbReference type="SAM" id="MobiDB-lite"/>
    </source>
</evidence>
<dbReference type="AlphaFoldDB" id="A0A8H3WJ79"/>
<comment type="similarity">
    <text evidence="2">Belongs to the mitochondrion-specific ribosomal protein mL50 family.</text>
</comment>
<evidence type="ECO:0000256" key="5">
    <source>
        <dbReference type="ARBA" id="ARBA00023274"/>
    </source>
</evidence>
<comment type="caution">
    <text evidence="9">The sequence shown here is derived from an EMBL/GenBank/DDBJ whole genome shotgun (WGS) entry which is preliminary data.</text>
</comment>
<dbReference type="InterPro" id="IPR018305">
    <property type="entry name" value="Ribosomal_m50"/>
</dbReference>
<dbReference type="GO" id="GO:1990904">
    <property type="term" value="C:ribonucleoprotein complex"/>
    <property type="evidence" value="ECO:0007669"/>
    <property type="project" value="UniProtKB-KW"/>
</dbReference>
<evidence type="ECO:0000313" key="9">
    <source>
        <dbReference type="EMBL" id="KAF0327470.1"/>
    </source>
</evidence>
<evidence type="ECO:0000256" key="7">
    <source>
        <dbReference type="SAM" id="Coils"/>
    </source>
</evidence>
<evidence type="ECO:0000256" key="4">
    <source>
        <dbReference type="ARBA" id="ARBA00023128"/>
    </source>
</evidence>
<keyword evidence="5" id="KW-0687">Ribonucleoprotein</keyword>
<feature type="compositionally biased region" description="Polar residues" evidence="8">
    <location>
        <begin position="958"/>
        <end position="970"/>
    </location>
</feature>
<keyword evidence="7" id="KW-0175">Coiled coil</keyword>
<dbReference type="Pfam" id="PF10501">
    <property type="entry name" value="Ribosomal_L50"/>
    <property type="match status" value="1"/>
</dbReference>
<proteinExistence type="inferred from homology"/>
<keyword evidence="10" id="KW-1185">Reference proteome</keyword>
<feature type="compositionally biased region" description="Polar residues" evidence="8">
    <location>
        <begin position="689"/>
        <end position="712"/>
    </location>
</feature>
<dbReference type="OrthoDB" id="6220758at2759"/>
<evidence type="ECO:0000313" key="10">
    <source>
        <dbReference type="Proteomes" id="UP000434172"/>
    </source>
</evidence>
<dbReference type="EMBL" id="WOWK01000023">
    <property type="protein sequence ID" value="KAF0327470.1"/>
    <property type="molecule type" value="Genomic_DNA"/>
</dbReference>
<dbReference type="Proteomes" id="UP000434172">
    <property type="component" value="Unassembled WGS sequence"/>
</dbReference>
<organism evidence="9 10">
    <name type="scientific">Colletotrichum asianum</name>
    <dbReference type="NCBI Taxonomy" id="702518"/>
    <lineage>
        <taxon>Eukaryota</taxon>
        <taxon>Fungi</taxon>
        <taxon>Dikarya</taxon>
        <taxon>Ascomycota</taxon>
        <taxon>Pezizomycotina</taxon>
        <taxon>Sordariomycetes</taxon>
        <taxon>Hypocreomycetidae</taxon>
        <taxon>Glomerellales</taxon>
        <taxon>Glomerellaceae</taxon>
        <taxon>Colletotrichum</taxon>
        <taxon>Colletotrichum gloeosporioides species complex</taxon>
    </lineage>
</organism>
<evidence type="ECO:0000256" key="1">
    <source>
        <dbReference type="ARBA" id="ARBA00004173"/>
    </source>
</evidence>